<dbReference type="InterPro" id="IPR000938">
    <property type="entry name" value="CAP-Gly_domain"/>
</dbReference>
<dbReference type="OrthoDB" id="2130750at2759"/>
<feature type="domain" description="CAP-Gly" evidence="3">
    <location>
        <begin position="57"/>
        <end position="104"/>
    </location>
</feature>
<dbReference type="STRING" id="1071378.G0WHP0"/>
<reference evidence="4 5" key="1">
    <citation type="journal article" date="2011" name="Proc. Natl. Acad. Sci. U.S.A.">
        <title>Evolutionary erosion of yeast sex chromosomes by mating-type switching accidents.</title>
        <authorList>
            <person name="Gordon J.L."/>
            <person name="Armisen D."/>
            <person name="Proux-Wera E."/>
            <person name="Oheigeartaigh S.S."/>
            <person name="Byrne K.P."/>
            <person name="Wolfe K.H."/>
        </authorList>
    </citation>
    <scope>NUCLEOTIDE SEQUENCE [LARGE SCALE GENOMIC DNA]</scope>
    <source>
        <strain evidence="5">ATCC 10597 / BCRC 20456 / CBS 421 / NBRC 0211 / NRRL Y-12639</strain>
    </source>
</reference>
<dbReference type="SUPFAM" id="SSF74924">
    <property type="entry name" value="Cap-Gly domain"/>
    <property type="match status" value="1"/>
</dbReference>
<accession>G0WHP0</accession>
<dbReference type="PROSITE" id="PS50245">
    <property type="entry name" value="CAP_GLY_2"/>
    <property type="match status" value="1"/>
</dbReference>
<dbReference type="RefSeq" id="XP_003672544.1">
    <property type="nucleotide sequence ID" value="XM_003672496.1"/>
</dbReference>
<dbReference type="Proteomes" id="UP000000689">
    <property type="component" value="Chromosome 11"/>
</dbReference>
<dbReference type="KEGG" id="ndi:NDAI_0K01100"/>
<dbReference type="PANTHER" id="PTHR18916">
    <property type="entry name" value="DYNACTIN 1-RELATED MICROTUBULE-BINDING"/>
    <property type="match status" value="1"/>
</dbReference>
<dbReference type="GeneID" id="11497589"/>
<feature type="compositionally biased region" description="Polar residues" evidence="2">
    <location>
        <begin position="1"/>
        <end position="10"/>
    </location>
</feature>
<feature type="region of interest" description="Disordered" evidence="2">
    <location>
        <begin position="1"/>
        <end position="26"/>
    </location>
</feature>
<feature type="coiled-coil region" evidence="1">
    <location>
        <begin position="166"/>
        <end position="399"/>
    </location>
</feature>
<evidence type="ECO:0000256" key="1">
    <source>
        <dbReference type="SAM" id="Coils"/>
    </source>
</evidence>
<gene>
    <name evidence="4" type="primary">NDAI0K01100</name>
    <name evidence="4" type="ordered locus">NDAI_0K01100</name>
</gene>
<dbReference type="PANTHER" id="PTHR18916:SF93">
    <property type="entry name" value="RESTIN HOMOLOG"/>
    <property type="match status" value="1"/>
</dbReference>
<proteinExistence type="predicted"/>
<name>G0WHP0_NAUDC</name>
<evidence type="ECO:0000256" key="2">
    <source>
        <dbReference type="SAM" id="MobiDB-lite"/>
    </source>
</evidence>
<dbReference type="AlphaFoldDB" id="G0WHP0"/>
<dbReference type="eggNOG" id="KOG4568">
    <property type="taxonomic scope" value="Eukaryota"/>
</dbReference>
<protein>
    <recommendedName>
        <fullName evidence="3">CAP-Gly domain-containing protein</fullName>
    </recommendedName>
</protein>
<evidence type="ECO:0000313" key="4">
    <source>
        <dbReference type="EMBL" id="CCD27301.1"/>
    </source>
</evidence>
<keyword evidence="5" id="KW-1185">Reference proteome</keyword>
<dbReference type="Gene3D" id="2.30.30.190">
    <property type="entry name" value="CAP Gly-rich-like domain"/>
    <property type="match status" value="1"/>
</dbReference>
<sequence>MVRVPKNSSDFAGKKTARYGTKSKSMDDRIRVNDRVQIGPENNNIHGDYTGIVKYIGPTDFATGIWCGIHMDNPKYGKNDGSIDGIRYFQLASDYPPKAGLFTRIENVQLLTGEPHDEDELTKLREIVQALQNKVVVLKKELKKSFGEKMQLKGLQDTIELLTLNDEDLNLRNQEFLAKIQVLQEENKQLLNELQPLREELEMRRSIKFENTQKNEDKNYQSLLEQNKLLQNVLNELEKSLTESLQDYELVLEENTKLISKNSCLQKSVEQLTKELESSKTILNDLKRQLMAEKDSTNIVDFLTEQNNELLSQVNSLTHEIEKLSSKENTTLDDHLNSESKLQQQLDTLQNLLESKEERIHQLENVIKEIDVEGRDQEQKHLKMQLTKLRIKISDLEQELFKDTILIKFHEITTVNKEDNLALLPNKLQYFLAHINDKELRDSIHQKKRIQCMLILLKELTSVKETFQDDLFREYVVHVSDICHRYLSEFAEGFVRDDTIDIETAIKFLNSSSSVDKDPLLLLNIYREIFECISFDYLDSTLNSTNSEEIHAKLLRISELCKEVSLKANSLLASIDKLSEYKFSDNNTDNHECIREIFDIFVFPFTTPYSHIDFGLVITVLNKIINRLEDNEFIINLGIHTDPATVHKQLDMQNKVSKDKRFEITGDTELKSILEEKVKEKDAYIQELTLRLQLIDVKNTRNLERENLIGQLKNQISTINDEKIKYMESIRDLKRKLTNTTKALKYEKLNQYQLIISNQLNEEIVDRETLSRVDLISEINDLRKALSYKCNTAAYSESVTFEWLNEDMEEYIFSKSASVKTSGMSEKLHALNKTMNTLINESDIRPANIYDENVQEIVKYKMNIKHSISNIKFKDKLLDHMITELNIE</sequence>
<keyword evidence="1" id="KW-0175">Coiled coil</keyword>
<dbReference type="SMART" id="SM01052">
    <property type="entry name" value="CAP_GLY"/>
    <property type="match status" value="1"/>
</dbReference>
<dbReference type="Pfam" id="PF01302">
    <property type="entry name" value="CAP_GLY"/>
    <property type="match status" value="1"/>
</dbReference>
<organism evidence="4 5">
    <name type="scientific">Naumovozyma dairenensis (strain ATCC 10597 / BCRC 20456 / CBS 421 / NBRC 0211 / NRRL Y-12639)</name>
    <name type="common">Saccharomyces dairenensis</name>
    <dbReference type="NCBI Taxonomy" id="1071378"/>
    <lineage>
        <taxon>Eukaryota</taxon>
        <taxon>Fungi</taxon>
        <taxon>Dikarya</taxon>
        <taxon>Ascomycota</taxon>
        <taxon>Saccharomycotina</taxon>
        <taxon>Saccharomycetes</taxon>
        <taxon>Saccharomycetales</taxon>
        <taxon>Saccharomycetaceae</taxon>
        <taxon>Naumovozyma</taxon>
    </lineage>
</organism>
<dbReference type="EMBL" id="HE580277">
    <property type="protein sequence ID" value="CCD27301.1"/>
    <property type="molecule type" value="Genomic_DNA"/>
</dbReference>
<dbReference type="OMA" id="LWHERDH"/>
<dbReference type="InterPro" id="IPR036859">
    <property type="entry name" value="CAP-Gly_dom_sf"/>
</dbReference>
<dbReference type="PROSITE" id="PS00845">
    <property type="entry name" value="CAP_GLY_1"/>
    <property type="match status" value="1"/>
</dbReference>
<dbReference type="HOGENOM" id="CLU_321106_0_0_1"/>
<evidence type="ECO:0000313" key="5">
    <source>
        <dbReference type="Proteomes" id="UP000000689"/>
    </source>
</evidence>
<evidence type="ECO:0000259" key="3">
    <source>
        <dbReference type="PROSITE" id="PS50245"/>
    </source>
</evidence>